<accession>A0AAU9JYS9</accession>
<evidence type="ECO:0000256" key="3">
    <source>
        <dbReference type="ARBA" id="ARBA00023034"/>
    </source>
</evidence>
<dbReference type="PROSITE" id="PS50192">
    <property type="entry name" value="T_SNARE"/>
    <property type="match status" value="1"/>
</dbReference>
<gene>
    <name evidence="7" type="ORF">BSTOLATCC_MIC50879</name>
</gene>
<comment type="subcellular location">
    <subcellularLocation>
        <location evidence="1">Golgi apparatus membrane</location>
        <topology evidence="1">Single-pass type IV membrane protein</topology>
    </subcellularLocation>
</comment>
<feature type="transmembrane region" description="Helical" evidence="5">
    <location>
        <begin position="206"/>
        <end position="225"/>
    </location>
</feature>
<dbReference type="Proteomes" id="UP001162131">
    <property type="component" value="Unassembled WGS sequence"/>
</dbReference>
<evidence type="ECO:0000313" key="8">
    <source>
        <dbReference type="Proteomes" id="UP001162131"/>
    </source>
</evidence>
<dbReference type="GO" id="GO:0000139">
    <property type="term" value="C:Golgi membrane"/>
    <property type="evidence" value="ECO:0007669"/>
    <property type="project" value="UniProtKB-SubCell"/>
</dbReference>
<evidence type="ECO:0000313" key="7">
    <source>
        <dbReference type="EMBL" id="CAG9330280.1"/>
    </source>
</evidence>
<dbReference type="InterPro" id="IPR015260">
    <property type="entry name" value="Syntaxin-6/10/61_N"/>
</dbReference>
<dbReference type="InterPro" id="IPR000727">
    <property type="entry name" value="T_SNARE_dom"/>
</dbReference>
<dbReference type="GO" id="GO:0048193">
    <property type="term" value="P:Golgi vesicle transport"/>
    <property type="evidence" value="ECO:0007669"/>
    <property type="project" value="InterPro"/>
</dbReference>
<feature type="coiled-coil region" evidence="4">
    <location>
        <begin position="46"/>
        <end position="97"/>
    </location>
</feature>
<dbReference type="SUPFAM" id="SSF58038">
    <property type="entry name" value="SNARE fusion complex"/>
    <property type="match status" value="1"/>
</dbReference>
<protein>
    <recommendedName>
        <fullName evidence="6">t-SNARE coiled-coil homology domain-containing protein</fullName>
    </recommendedName>
</protein>
<dbReference type="InterPro" id="IPR010989">
    <property type="entry name" value="SNARE"/>
</dbReference>
<evidence type="ECO:0000259" key="6">
    <source>
        <dbReference type="PROSITE" id="PS50192"/>
    </source>
</evidence>
<evidence type="ECO:0000256" key="4">
    <source>
        <dbReference type="SAM" id="Coils"/>
    </source>
</evidence>
<keyword evidence="2" id="KW-0653">Protein transport</keyword>
<name>A0AAU9JYS9_9CILI</name>
<dbReference type="Gene3D" id="1.20.5.110">
    <property type="match status" value="1"/>
</dbReference>
<evidence type="ECO:0000256" key="1">
    <source>
        <dbReference type="ARBA" id="ARBA00004409"/>
    </source>
</evidence>
<organism evidence="7 8">
    <name type="scientific">Blepharisma stoltei</name>
    <dbReference type="NCBI Taxonomy" id="1481888"/>
    <lineage>
        <taxon>Eukaryota</taxon>
        <taxon>Sar</taxon>
        <taxon>Alveolata</taxon>
        <taxon>Ciliophora</taxon>
        <taxon>Postciliodesmatophora</taxon>
        <taxon>Heterotrichea</taxon>
        <taxon>Heterotrichida</taxon>
        <taxon>Blepharismidae</taxon>
        <taxon>Blepharisma</taxon>
    </lineage>
</organism>
<proteinExistence type="predicted"/>
<evidence type="ECO:0000256" key="2">
    <source>
        <dbReference type="ARBA" id="ARBA00022927"/>
    </source>
</evidence>
<sequence length="226" mass="25144">MDDFLKDLDKATRVKNQLNIDLAERDRKLLNGEVTSRLDAKLRGGLQELAVDIDGLIRMIEAYKAEPSRYKLNNADIDKRKAQVAELERELAKIDEKTRQGTKIVQAGVGVNFKRDGSSETTDTRNLSNKDLRSAQSQMIKNQSALEDAIVGTSENLVVAAKNIGDELDVHAQLLDDVDKNVDHNQLKINNSTARMKELIIKSADGFMFCCIVILIALLIVILVAL</sequence>
<keyword evidence="8" id="KW-1185">Reference proteome</keyword>
<dbReference type="GO" id="GO:0015031">
    <property type="term" value="P:protein transport"/>
    <property type="evidence" value="ECO:0007669"/>
    <property type="project" value="UniProtKB-KW"/>
</dbReference>
<reference evidence="7" key="1">
    <citation type="submission" date="2021-09" db="EMBL/GenBank/DDBJ databases">
        <authorList>
            <consortium name="AG Swart"/>
            <person name="Singh M."/>
            <person name="Singh A."/>
            <person name="Seah K."/>
            <person name="Emmerich C."/>
        </authorList>
    </citation>
    <scope>NUCLEOTIDE SEQUENCE</scope>
    <source>
        <strain evidence="7">ATCC30299</strain>
    </source>
</reference>
<evidence type="ECO:0000256" key="5">
    <source>
        <dbReference type="SAM" id="Phobius"/>
    </source>
</evidence>
<dbReference type="AlphaFoldDB" id="A0AAU9JYS9"/>
<dbReference type="Pfam" id="PF09177">
    <property type="entry name" value="STX6_10_61_N"/>
    <property type="match status" value="1"/>
</dbReference>
<keyword evidence="5" id="KW-1133">Transmembrane helix</keyword>
<keyword evidence="5" id="KW-0812">Transmembrane</keyword>
<keyword evidence="4" id="KW-0175">Coiled coil</keyword>
<keyword evidence="5" id="KW-0472">Membrane</keyword>
<keyword evidence="3" id="KW-0333">Golgi apparatus</keyword>
<dbReference type="EMBL" id="CAJZBQ010000051">
    <property type="protein sequence ID" value="CAG9330280.1"/>
    <property type="molecule type" value="Genomic_DNA"/>
</dbReference>
<feature type="domain" description="T-SNARE coiled-coil homology" evidence="6">
    <location>
        <begin position="137"/>
        <end position="199"/>
    </location>
</feature>
<comment type="caution">
    <text evidence="7">The sequence shown here is derived from an EMBL/GenBank/DDBJ whole genome shotgun (WGS) entry which is preliminary data.</text>
</comment>
<keyword evidence="2" id="KW-0813">Transport</keyword>
<dbReference type="SUPFAM" id="SSF47661">
    <property type="entry name" value="t-snare proteins"/>
    <property type="match status" value="1"/>
</dbReference>
<dbReference type="Gene3D" id="1.20.58.90">
    <property type="match status" value="1"/>
</dbReference>